<dbReference type="AlphaFoldDB" id="A0A5B7E0L3"/>
<protein>
    <submittedName>
        <fullName evidence="1">Uncharacterized protein</fullName>
    </submittedName>
</protein>
<comment type="caution">
    <text evidence="1">The sequence shown here is derived from an EMBL/GenBank/DDBJ whole genome shotgun (WGS) entry which is preliminary data.</text>
</comment>
<accession>A0A5B7E0L3</accession>
<organism evidence="1 2">
    <name type="scientific">Portunus trituberculatus</name>
    <name type="common">Swimming crab</name>
    <name type="synonym">Neptunus trituberculatus</name>
    <dbReference type="NCBI Taxonomy" id="210409"/>
    <lineage>
        <taxon>Eukaryota</taxon>
        <taxon>Metazoa</taxon>
        <taxon>Ecdysozoa</taxon>
        <taxon>Arthropoda</taxon>
        <taxon>Crustacea</taxon>
        <taxon>Multicrustacea</taxon>
        <taxon>Malacostraca</taxon>
        <taxon>Eumalacostraca</taxon>
        <taxon>Eucarida</taxon>
        <taxon>Decapoda</taxon>
        <taxon>Pleocyemata</taxon>
        <taxon>Brachyura</taxon>
        <taxon>Eubrachyura</taxon>
        <taxon>Portunoidea</taxon>
        <taxon>Portunidae</taxon>
        <taxon>Portuninae</taxon>
        <taxon>Portunus</taxon>
    </lineage>
</organism>
<keyword evidence="2" id="KW-1185">Reference proteome</keyword>
<sequence length="94" mass="10500">MAEDGPSKSDIEAVFRRLRAVPTNKLAMEGQKHKYCGDCNTQAKEGHKGPLWYSGTMRALGSEPLRGLQVLGLESCLWSECRLGFFIRGGWTLR</sequence>
<evidence type="ECO:0000313" key="2">
    <source>
        <dbReference type="Proteomes" id="UP000324222"/>
    </source>
</evidence>
<proteinExistence type="predicted"/>
<dbReference type="EMBL" id="VSRR010001590">
    <property type="protein sequence ID" value="MPC26364.1"/>
    <property type="molecule type" value="Genomic_DNA"/>
</dbReference>
<name>A0A5B7E0L3_PORTR</name>
<evidence type="ECO:0000313" key="1">
    <source>
        <dbReference type="EMBL" id="MPC26364.1"/>
    </source>
</evidence>
<dbReference type="Proteomes" id="UP000324222">
    <property type="component" value="Unassembled WGS sequence"/>
</dbReference>
<gene>
    <name evidence="1" type="ORF">E2C01_019500</name>
</gene>
<reference evidence="1 2" key="1">
    <citation type="submission" date="2019-05" db="EMBL/GenBank/DDBJ databases">
        <title>Another draft genome of Portunus trituberculatus and its Hox gene families provides insights of decapod evolution.</title>
        <authorList>
            <person name="Jeong J.-H."/>
            <person name="Song I."/>
            <person name="Kim S."/>
            <person name="Choi T."/>
            <person name="Kim D."/>
            <person name="Ryu S."/>
            <person name="Kim W."/>
        </authorList>
    </citation>
    <scope>NUCLEOTIDE SEQUENCE [LARGE SCALE GENOMIC DNA]</scope>
    <source>
        <tissue evidence="1">Muscle</tissue>
    </source>
</reference>